<dbReference type="InterPro" id="IPR014030">
    <property type="entry name" value="Ketoacyl_synth_N"/>
</dbReference>
<sequence>GTAAPGADDLRSRLTGLGADVRVAACDAADPDALAALLARVPDEHPLRGVVHAAGVLDDGVLASLDGARLDRVLRPKADAAWHLHRLTSDLPLTAFVLFSSVAGTFGAPGQANYAAANAYLDALAHHRRSVLGLPAQSLAWGPWDVDRAAEAGMAGGLADRDRSRLTRSGLLPLAAHEGLALFDTAVEASAAALLATRLDLNAVRARSGPDGELPALFQGLVDGTTARRRAAAGRVPGTTGFAERLNRLPAEERLPAVGELIRSHAAGVLGYASGTDVDTDRPFQDLGFDSLTAVEFRNGLASATGLRLPATLVFDYPDITTLARHLLDQLIDLGERTTPASDGSRRQHTGTDDEPLAIVGMGCRYPGGVTGPEDLWRLVAEGRDGITDFPTDRRWDTHRLYDPDGTRPYTTYVKEGGFLHGAAEFDPDFFGISPREAEEM</sequence>
<feature type="non-terminal residue" evidence="8">
    <location>
        <position position="441"/>
    </location>
</feature>
<dbReference type="Gene3D" id="1.10.1200.10">
    <property type="entry name" value="ACP-like"/>
    <property type="match status" value="1"/>
</dbReference>
<keyword evidence="3" id="KW-0808">Transferase</keyword>
<dbReference type="InterPro" id="IPR013968">
    <property type="entry name" value="PKS_KR"/>
</dbReference>
<feature type="domain" description="Carrier" evidence="6">
    <location>
        <begin position="256"/>
        <end position="331"/>
    </location>
</feature>
<keyword evidence="1" id="KW-0596">Phosphopantetheine</keyword>
<evidence type="ECO:0000256" key="5">
    <source>
        <dbReference type="SAM" id="MobiDB-lite"/>
    </source>
</evidence>
<feature type="domain" description="Ketosynthase family 3 (KS3)" evidence="7">
    <location>
        <begin position="354"/>
        <end position="441"/>
    </location>
</feature>
<keyword evidence="9" id="KW-1185">Reference proteome</keyword>
<dbReference type="EMBL" id="CP104697">
    <property type="protein sequence ID" value="UXI82030.1"/>
    <property type="molecule type" value="Genomic_DNA"/>
</dbReference>
<dbReference type="SUPFAM" id="SSF53901">
    <property type="entry name" value="Thiolase-like"/>
    <property type="match status" value="1"/>
</dbReference>
<dbReference type="SMART" id="SM01294">
    <property type="entry name" value="PKS_PP_betabranch"/>
    <property type="match status" value="1"/>
</dbReference>
<evidence type="ECO:0000259" key="7">
    <source>
        <dbReference type="PROSITE" id="PS52004"/>
    </source>
</evidence>
<keyword evidence="4" id="KW-0511">Multifunctional enzyme</keyword>
<dbReference type="InterPro" id="IPR050091">
    <property type="entry name" value="PKS_NRPS_Biosynth_Enz"/>
</dbReference>
<dbReference type="SMART" id="SM00822">
    <property type="entry name" value="PKS_KR"/>
    <property type="match status" value="1"/>
</dbReference>
<dbReference type="InterPro" id="IPR020841">
    <property type="entry name" value="PKS_Beta-ketoAc_synthase_dom"/>
</dbReference>
<dbReference type="RefSeq" id="WP_261700070.1">
    <property type="nucleotide sequence ID" value="NZ_CP104697.1"/>
</dbReference>
<organism evidence="8 9">
    <name type="scientific">Streptomyces vinaceusdrappus</name>
    <dbReference type="NCBI Taxonomy" id="67376"/>
    <lineage>
        <taxon>Bacteria</taxon>
        <taxon>Bacillati</taxon>
        <taxon>Actinomycetota</taxon>
        <taxon>Actinomycetes</taxon>
        <taxon>Kitasatosporales</taxon>
        <taxon>Streptomycetaceae</taxon>
        <taxon>Streptomyces</taxon>
        <taxon>Streptomyces rochei group</taxon>
    </lineage>
</organism>
<evidence type="ECO:0000256" key="4">
    <source>
        <dbReference type="ARBA" id="ARBA00023268"/>
    </source>
</evidence>
<protein>
    <submittedName>
        <fullName evidence="8">SDR family oxidoreductase</fullName>
    </submittedName>
</protein>
<dbReference type="Pfam" id="PF00109">
    <property type="entry name" value="ketoacyl-synt"/>
    <property type="match status" value="1"/>
</dbReference>
<dbReference type="InterPro" id="IPR057326">
    <property type="entry name" value="KR_dom"/>
</dbReference>
<dbReference type="PROSITE" id="PS50075">
    <property type="entry name" value="CARRIER"/>
    <property type="match status" value="1"/>
</dbReference>
<dbReference type="SUPFAM" id="SSF51735">
    <property type="entry name" value="NAD(P)-binding Rossmann-fold domains"/>
    <property type="match status" value="1"/>
</dbReference>
<dbReference type="Gene3D" id="3.40.47.10">
    <property type="match status" value="1"/>
</dbReference>
<keyword evidence="2" id="KW-0597">Phosphoprotein</keyword>
<evidence type="ECO:0000256" key="3">
    <source>
        <dbReference type="ARBA" id="ARBA00022679"/>
    </source>
</evidence>
<accession>A0ABY6C2K1</accession>
<dbReference type="InterPro" id="IPR020806">
    <property type="entry name" value="PKS_PP-bd"/>
</dbReference>
<feature type="non-terminal residue" evidence="8">
    <location>
        <position position="1"/>
    </location>
</feature>
<dbReference type="InterPro" id="IPR016039">
    <property type="entry name" value="Thiolase-like"/>
</dbReference>
<dbReference type="Proteomes" id="UP001064390">
    <property type="component" value="Chromosome"/>
</dbReference>
<dbReference type="Pfam" id="PF00550">
    <property type="entry name" value="PP-binding"/>
    <property type="match status" value="1"/>
</dbReference>
<dbReference type="SUPFAM" id="SSF47336">
    <property type="entry name" value="ACP-like"/>
    <property type="match status" value="1"/>
</dbReference>
<dbReference type="InterPro" id="IPR036736">
    <property type="entry name" value="ACP-like_sf"/>
</dbReference>
<evidence type="ECO:0000256" key="2">
    <source>
        <dbReference type="ARBA" id="ARBA00022553"/>
    </source>
</evidence>
<dbReference type="PANTHER" id="PTHR43775:SF51">
    <property type="entry name" value="INACTIVE PHENOLPHTHIOCEROL SYNTHESIS POLYKETIDE SYNTHASE TYPE I PKS1-RELATED"/>
    <property type="match status" value="1"/>
</dbReference>
<dbReference type="InterPro" id="IPR036291">
    <property type="entry name" value="NAD(P)-bd_dom_sf"/>
</dbReference>
<evidence type="ECO:0000256" key="1">
    <source>
        <dbReference type="ARBA" id="ARBA00022450"/>
    </source>
</evidence>
<name>A0ABY6C2K1_9ACTN</name>
<evidence type="ECO:0000259" key="6">
    <source>
        <dbReference type="PROSITE" id="PS50075"/>
    </source>
</evidence>
<dbReference type="SMART" id="SM00823">
    <property type="entry name" value="PKS_PP"/>
    <property type="match status" value="1"/>
</dbReference>
<dbReference type="Pfam" id="PF08659">
    <property type="entry name" value="KR"/>
    <property type="match status" value="1"/>
</dbReference>
<reference evidence="8" key="1">
    <citation type="submission" date="2022-09" db="EMBL/GenBank/DDBJ databases">
        <title>Streptomyces vinaceusdrappus strain AC-40.</title>
        <authorList>
            <person name="Sedeek A.M."/>
            <person name="Salah I."/>
            <person name="Kamel H.L."/>
            <person name="Soltan M.A."/>
            <person name="Elsayed T.R."/>
        </authorList>
    </citation>
    <scope>NUCLEOTIDE SEQUENCE</scope>
    <source>
        <strain evidence="8">AC-40</strain>
    </source>
</reference>
<dbReference type="Gene3D" id="3.40.50.720">
    <property type="entry name" value="NAD(P)-binding Rossmann-like Domain"/>
    <property type="match status" value="1"/>
</dbReference>
<feature type="region of interest" description="Disordered" evidence="5">
    <location>
        <begin position="337"/>
        <end position="358"/>
    </location>
</feature>
<evidence type="ECO:0000313" key="8">
    <source>
        <dbReference type="EMBL" id="UXI82030.1"/>
    </source>
</evidence>
<proteinExistence type="predicted"/>
<dbReference type="PANTHER" id="PTHR43775">
    <property type="entry name" value="FATTY ACID SYNTHASE"/>
    <property type="match status" value="1"/>
</dbReference>
<dbReference type="InterPro" id="IPR009081">
    <property type="entry name" value="PP-bd_ACP"/>
</dbReference>
<evidence type="ECO:0000313" key="9">
    <source>
        <dbReference type="Proteomes" id="UP001064390"/>
    </source>
</evidence>
<dbReference type="PROSITE" id="PS52004">
    <property type="entry name" value="KS3_2"/>
    <property type="match status" value="1"/>
</dbReference>
<gene>
    <name evidence="8" type="ORF">N6Q81_30270</name>
</gene>